<evidence type="ECO:0000256" key="1">
    <source>
        <dbReference type="SAM" id="MobiDB-lite"/>
    </source>
</evidence>
<dbReference type="EMBL" id="JARPUR010000001">
    <property type="protein sequence ID" value="KAK4885938.1"/>
    <property type="molecule type" value="Genomic_DNA"/>
</dbReference>
<evidence type="ECO:0000313" key="3">
    <source>
        <dbReference type="Proteomes" id="UP001353858"/>
    </source>
</evidence>
<dbReference type="Proteomes" id="UP001353858">
    <property type="component" value="Unassembled WGS sequence"/>
</dbReference>
<organism evidence="2 3">
    <name type="scientific">Aquatica leii</name>
    <dbReference type="NCBI Taxonomy" id="1421715"/>
    <lineage>
        <taxon>Eukaryota</taxon>
        <taxon>Metazoa</taxon>
        <taxon>Ecdysozoa</taxon>
        <taxon>Arthropoda</taxon>
        <taxon>Hexapoda</taxon>
        <taxon>Insecta</taxon>
        <taxon>Pterygota</taxon>
        <taxon>Neoptera</taxon>
        <taxon>Endopterygota</taxon>
        <taxon>Coleoptera</taxon>
        <taxon>Polyphaga</taxon>
        <taxon>Elateriformia</taxon>
        <taxon>Elateroidea</taxon>
        <taxon>Lampyridae</taxon>
        <taxon>Luciolinae</taxon>
        <taxon>Aquatica</taxon>
    </lineage>
</organism>
<keyword evidence="3" id="KW-1185">Reference proteome</keyword>
<reference evidence="3" key="1">
    <citation type="submission" date="2023-01" db="EMBL/GenBank/DDBJ databases">
        <title>Key to firefly adult light organ development and bioluminescence: homeobox transcription factors regulate luciferase expression and transportation to peroxisome.</title>
        <authorList>
            <person name="Fu X."/>
        </authorList>
    </citation>
    <scope>NUCLEOTIDE SEQUENCE [LARGE SCALE GENOMIC DNA]</scope>
</reference>
<protein>
    <recommendedName>
        <fullName evidence="4">Gag protein</fullName>
    </recommendedName>
</protein>
<evidence type="ECO:0000313" key="2">
    <source>
        <dbReference type="EMBL" id="KAK4885938.1"/>
    </source>
</evidence>
<comment type="caution">
    <text evidence="2">The sequence shown here is derived from an EMBL/GenBank/DDBJ whole genome shotgun (WGS) entry which is preliminary data.</text>
</comment>
<gene>
    <name evidence="2" type="ORF">RN001_002209</name>
</gene>
<evidence type="ECO:0008006" key="4">
    <source>
        <dbReference type="Google" id="ProtNLM"/>
    </source>
</evidence>
<sequence length="382" mass="44877">MDSTASILDKWPFYKTAYEFRLIDMDFDALYTIGDGLLSKWENKRVHILQFLTSENNVKGVLDYTQKHEVDESNRPEIRSWVDLKSLLRLSFGDQRNLDCLFQDLLITRPLRNESYLSFGQRIQKCKSAIASKLLRESLSNEERTFQMINYDQLALKTFIRGLQGRVQDMTRLRNPDTFELALSYVLEEENFMLYQKQSHAIQNTMFNPNNQKNYHKIQNNNFRPTNYQNIQPSHFNSQYNAHESFNSQFPSQPIQPKPNLPTKRFFSNQEVFGKPKDVFKPSYNYTPQNKTEPMSTSTHISKFQQPMSISTRNTNFSKPLKNNLYNLEQNECTSENQSDNNTAGPSRASNYDFSNRKFYEQPEQTNSNENFYEVTTETAIT</sequence>
<feature type="compositionally biased region" description="Polar residues" evidence="1">
    <location>
        <begin position="363"/>
        <end position="382"/>
    </location>
</feature>
<dbReference type="AlphaFoldDB" id="A0AAN7PH03"/>
<feature type="compositionally biased region" description="Polar residues" evidence="1">
    <location>
        <begin position="333"/>
        <end position="354"/>
    </location>
</feature>
<name>A0AAN7PH03_9COLE</name>
<feature type="region of interest" description="Disordered" evidence="1">
    <location>
        <begin position="333"/>
        <end position="382"/>
    </location>
</feature>
<accession>A0AAN7PH03</accession>
<proteinExistence type="predicted"/>